<dbReference type="GO" id="GO:0005762">
    <property type="term" value="C:mitochondrial large ribosomal subunit"/>
    <property type="evidence" value="ECO:0007669"/>
    <property type="project" value="TreeGrafter"/>
</dbReference>
<evidence type="ECO:0000256" key="2">
    <source>
        <dbReference type="ARBA" id="ARBA00005557"/>
    </source>
</evidence>
<evidence type="ECO:0000313" key="8">
    <source>
        <dbReference type="Proteomes" id="UP000268162"/>
    </source>
</evidence>
<evidence type="ECO:0000256" key="5">
    <source>
        <dbReference type="ARBA" id="ARBA00023274"/>
    </source>
</evidence>
<gene>
    <name evidence="7" type="ORF">BJ085DRAFT_36301</name>
</gene>
<dbReference type="Pfam" id="PF10780">
    <property type="entry name" value="MRP_L53"/>
    <property type="match status" value="1"/>
</dbReference>
<dbReference type="Proteomes" id="UP000268162">
    <property type="component" value="Unassembled WGS sequence"/>
</dbReference>
<dbReference type="PANTHER" id="PTHR28236">
    <property type="entry name" value="54S RIBOSOMAL PROTEIN L44, MITOCHONDRIAL"/>
    <property type="match status" value="1"/>
</dbReference>
<evidence type="ECO:0000313" key="7">
    <source>
        <dbReference type="EMBL" id="RKP38277.1"/>
    </source>
</evidence>
<evidence type="ECO:0000256" key="6">
    <source>
        <dbReference type="ARBA" id="ARBA00035180"/>
    </source>
</evidence>
<organism evidence="7 8">
    <name type="scientific">Dimargaris cristalligena</name>
    <dbReference type="NCBI Taxonomy" id="215637"/>
    <lineage>
        <taxon>Eukaryota</taxon>
        <taxon>Fungi</taxon>
        <taxon>Fungi incertae sedis</taxon>
        <taxon>Zoopagomycota</taxon>
        <taxon>Kickxellomycotina</taxon>
        <taxon>Dimargaritomycetes</taxon>
        <taxon>Dimargaritales</taxon>
        <taxon>Dimargaritaceae</taxon>
        <taxon>Dimargaris</taxon>
    </lineage>
</organism>
<proteinExistence type="inferred from homology"/>
<keyword evidence="5" id="KW-0687">Ribonucleoprotein</keyword>
<protein>
    <recommendedName>
        <fullName evidence="6">Large ribosomal subunit protein mL53</fullName>
    </recommendedName>
</protein>
<evidence type="ECO:0000256" key="1">
    <source>
        <dbReference type="ARBA" id="ARBA00004173"/>
    </source>
</evidence>
<dbReference type="AlphaFoldDB" id="A0A4P9ZXB5"/>
<dbReference type="InterPro" id="IPR042776">
    <property type="entry name" value="Ribosomal_mL53_fung"/>
</dbReference>
<evidence type="ECO:0000256" key="3">
    <source>
        <dbReference type="ARBA" id="ARBA00022980"/>
    </source>
</evidence>
<evidence type="ECO:0000256" key="4">
    <source>
        <dbReference type="ARBA" id="ARBA00023128"/>
    </source>
</evidence>
<accession>A0A4P9ZXB5</accession>
<keyword evidence="4" id="KW-0496">Mitochondrion</keyword>
<dbReference type="EMBL" id="ML002384">
    <property type="protein sequence ID" value="RKP38277.1"/>
    <property type="molecule type" value="Genomic_DNA"/>
</dbReference>
<dbReference type="Gene3D" id="3.40.30.10">
    <property type="entry name" value="Glutaredoxin"/>
    <property type="match status" value="1"/>
</dbReference>
<dbReference type="InterPro" id="IPR019716">
    <property type="entry name" value="Ribosomal_mL53"/>
</dbReference>
<comment type="subcellular location">
    <subcellularLocation>
        <location evidence="1">Mitochondrion</location>
    </subcellularLocation>
</comment>
<sequence length="98" mass="11154">MLKFVNQVKVTFTPYGEAAGSAKLFLNRILTNDNLASNPKCKLDVKTPEDINTVPSVQIVFRDGKDMQFNATRMKPEELVEAMTKYSRKLQEEEDNRG</sequence>
<dbReference type="GO" id="GO:0003735">
    <property type="term" value="F:structural constituent of ribosome"/>
    <property type="evidence" value="ECO:0007669"/>
    <property type="project" value="TreeGrafter"/>
</dbReference>
<reference evidence="8" key="1">
    <citation type="journal article" date="2018" name="Nat. Microbiol.">
        <title>Leveraging single-cell genomics to expand the fungal tree of life.</title>
        <authorList>
            <person name="Ahrendt S.R."/>
            <person name="Quandt C.A."/>
            <person name="Ciobanu D."/>
            <person name="Clum A."/>
            <person name="Salamov A."/>
            <person name="Andreopoulos B."/>
            <person name="Cheng J.F."/>
            <person name="Woyke T."/>
            <person name="Pelin A."/>
            <person name="Henrissat B."/>
            <person name="Reynolds N.K."/>
            <person name="Benny G.L."/>
            <person name="Smith M.E."/>
            <person name="James T.Y."/>
            <person name="Grigoriev I.V."/>
        </authorList>
    </citation>
    <scope>NUCLEOTIDE SEQUENCE [LARGE SCALE GENOMIC DNA]</scope>
    <source>
        <strain evidence="8">RSA 468</strain>
    </source>
</reference>
<comment type="similarity">
    <text evidence="2">Belongs to the mitochondrion-specific ribosomal protein mL53 family.</text>
</comment>
<keyword evidence="3" id="KW-0689">Ribosomal protein</keyword>
<dbReference type="STRING" id="215637.A0A4P9ZXB5"/>
<keyword evidence="8" id="KW-1185">Reference proteome</keyword>
<name>A0A4P9ZXB5_9FUNG</name>
<dbReference type="PANTHER" id="PTHR28236:SF1">
    <property type="entry name" value="LARGE RIBOSOMAL SUBUNIT PROTEIN ML53"/>
    <property type="match status" value="1"/>
</dbReference>